<feature type="compositionally biased region" description="Basic and acidic residues" evidence="13">
    <location>
        <begin position="257"/>
        <end position="268"/>
    </location>
</feature>
<dbReference type="Gene3D" id="3.10.20.90">
    <property type="entry name" value="Phosphatidylinositol 3-kinase Catalytic Subunit, Chain A, domain 1"/>
    <property type="match status" value="1"/>
</dbReference>
<dbReference type="GeneID" id="7835910"/>
<dbReference type="OMA" id="CNSSAHW"/>
<dbReference type="Gene3D" id="1.10.287.10">
    <property type="entry name" value="S15/NS1, RNA-binding"/>
    <property type="match status" value="1"/>
</dbReference>
<comment type="catalytic activity">
    <reaction evidence="1">
        <text>Thiol-dependent hydrolysis of ester, thioester, amide, peptide and isopeptide bonds formed by the C-terminal Gly of ubiquitin (a 76-residue protein attached to proteins as an intracellular targeting signal).</text>
        <dbReference type="EC" id="3.4.19.12"/>
    </reaction>
</comment>
<dbReference type="PANTHER" id="PTHR14159">
    <property type="entry name" value="ATAXIN-3-RELATED"/>
    <property type="match status" value="1"/>
</dbReference>
<evidence type="ECO:0000256" key="5">
    <source>
        <dbReference type="ARBA" id="ARBA00022786"/>
    </source>
</evidence>
<dbReference type="OrthoDB" id="10063692at2759"/>
<evidence type="ECO:0000256" key="2">
    <source>
        <dbReference type="ARBA" id="ARBA00004123"/>
    </source>
</evidence>
<dbReference type="STRING" id="312017.A4VDD6"/>
<accession>A4VDD6</accession>
<evidence type="ECO:0000256" key="7">
    <source>
        <dbReference type="ARBA" id="ARBA00022807"/>
    </source>
</evidence>
<dbReference type="GO" id="GO:0016579">
    <property type="term" value="P:protein deubiquitination"/>
    <property type="evidence" value="ECO:0007669"/>
    <property type="project" value="InterPro"/>
</dbReference>
<reference evidence="17" key="1">
    <citation type="journal article" date="2006" name="PLoS Biol.">
        <title>Macronuclear genome sequence of the ciliate Tetrahymena thermophila, a model eukaryote.</title>
        <authorList>
            <person name="Eisen J.A."/>
            <person name="Coyne R.S."/>
            <person name="Wu M."/>
            <person name="Wu D."/>
            <person name="Thiagarajan M."/>
            <person name="Wortman J.R."/>
            <person name="Badger J.H."/>
            <person name="Ren Q."/>
            <person name="Amedeo P."/>
            <person name="Jones K.M."/>
            <person name="Tallon L.J."/>
            <person name="Delcher A.L."/>
            <person name="Salzberg S.L."/>
            <person name="Silva J.C."/>
            <person name="Haas B.J."/>
            <person name="Majoros W.H."/>
            <person name="Farzad M."/>
            <person name="Carlton J.M."/>
            <person name="Smith R.K. Jr."/>
            <person name="Garg J."/>
            <person name="Pearlman R.E."/>
            <person name="Karrer K.M."/>
            <person name="Sun L."/>
            <person name="Manning G."/>
            <person name="Elde N.C."/>
            <person name="Turkewitz A.P."/>
            <person name="Asai D.J."/>
            <person name="Wilkes D.E."/>
            <person name="Wang Y."/>
            <person name="Cai H."/>
            <person name="Collins K."/>
            <person name="Stewart B.A."/>
            <person name="Lee S.R."/>
            <person name="Wilamowska K."/>
            <person name="Weinberg Z."/>
            <person name="Ruzzo W.L."/>
            <person name="Wloga D."/>
            <person name="Gaertig J."/>
            <person name="Frankel J."/>
            <person name="Tsao C.-C."/>
            <person name="Gorovsky M.A."/>
            <person name="Keeling P.J."/>
            <person name="Waller R.F."/>
            <person name="Patron N.J."/>
            <person name="Cherry J.M."/>
            <person name="Stover N.A."/>
            <person name="Krieger C.J."/>
            <person name="del Toro C."/>
            <person name="Ryder H.F."/>
            <person name="Williamson S.C."/>
            <person name="Barbeau R.A."/>
            <person name="Hamilton E.P."/>
            <person name="Orias E."/>
        </authorList>
    </citation>
    <scope>NUCLEOTIDE SEQUENCE [LARGE SCALE GENOMIC DNA]</scope>
    <source>
        <strain evidence="17">SB210</strain>
    </source>
</reference>
<dbReference type="GO" id="GO:0006508">
    <property type="term" value="P:proteolysis"/>
    <property type="evidence" value="ECO:0007669"/>
    <property type="project" value="UniProtKB-KW"/>
</dbReference>
<keyword evidence="4" id="KW-0645">Protease</keyword>
<dbReference type="GO" id="GO:0005634">
    <property type="term" value="C:nucleus"/>
    <property type="evidence" value="ECO:0007669"/>
    <property type="project" value="UniProtKB-SubCell"/>
</dbReference>
<keyword evidence="8" id="KW-0805">Transcription regulation</keyword>
<dbReference type="PROSITE" id="PS50957">
    <property type="entry name" value="JOSEPHIN"/>
    <property type="match status" value="1"/>
</dbReference>
<dbReference type="InParanoid" id="A4VDD6"/>
<evidence type="ECO:0000259" key="15">
    <source>
        <dbReference type="PROSITE" id="PS50957"/>
    </source>
</evidence>
<keyword evidence="6 12" id="KW-0378">Hydrolase</keyword>
<evidence type="ECO:0000256" key="1">
    <source>
        <dbReference type="ARBA" id="ARBA00000707"/>
    </source>
</evidence>
<gene>
    <name evidence="16" type="ORF">TTHERM_00661699</name>
</gene>
<dbReference type="EMBL" id="GG662634">
    <property type="protein sequence ID" value="EDK31541.1"/>
    <property type="molecule type" value="Genomic_DNA"/>
</dbReference>
<dbReference type="PRINTS" id="PR01233">
    <property type="entry name" value="JOSEPHIN"/>
</dbReference>
<keyword evidence="9" id="KW-0804">Transcription</keyword>
<dbReference type="AlphaFoldDB" id="A4VDD6"/>
<dbReference type="FunCoup" id="A4VDD6">
    <property type="interactions" value="48"/>
</dbReference>
<evidence type="ECO:0000256" key="11">
    <source>
        <dbReference type="PIRSR" id="PIRSR633865-1"/>
    </source>
</evidence>
<dbReference type="InterPro" id="IPR029071">
    <property type="entry name" value="Ubiquitin-like_domsf"/>
</dbReference>
<evidence type="ECO:0000256" key="3">
    <source>
        <dbReference type="ARBA" id="ARBA00012759"/>
    </source>
</evidence>
<evidence type="ECO:0000313" key="17">
    <source>
        <dbReference type="Proteomes" id="UP000009168"/>
    </source>
</evidence>
<keyword evidence="7" id="KW-0788">Thiol protease</keyword>
<feature type="active site" evidence="12">
    <location>
        <position position="124"/>
    </location>
</feature>
<evidence type="ECO:0000256" key="6">
    <source>
        <dbReference type="ARBA" id="ARBA00022801"/>
    </source>
</evidence>
<dbReference type="SUPFAM" id="SSF54236">
    <property type="entry name" value="Ubiquitin-like"/>
    <property type="match status" value="1"/>
</dbReference>
<dbReference type="PROSITE" id="PS50033">
    <property type="entry name" value="UBX"/>
    <property type="match status" value="1"/>
</dbReference>
<dbReference type="HOGENOM" id="CLU_687916_0_0_1"/>
<evidence type="ECO:0000256" key="8">
    <source>
        <dbReference type="ARBA" id="ARBA00023015"/>
    </source>
</evidence>
<dbReference type="GO" id="GO:0004843">
    <property type="term" value="F:cysteine-type deubiquitinase activity"/>
    <property type="evidence" value="ECO:0007669"/>
    <property type="project" value="UniProtKB-EC"/>
</dbReference>
<feature type="domain" description="UBX" evidence="14">
    <location>
        <begin position="328"/>
        <end position="398"/>
    </location>
</feature>
<dbReference type="Gene3D" id="3.90.70.40">
    <property type="match status" value="1"/>
</dbReference>
<feature type="active site" evidence="11 12">
    <location>
        <position position="139"/>
    </location>
</feature>
<proteinExistence type="predicted"/>
<dbReference type="EC" id="3.4.19.12" evidence="3"/>
<dbReference type="CDD" id="cd01767">
    <property type="entry name" value="UBX"/>
    <property type="match status" value="1"/>
</dbReference>
<dbReference type="RefSeq" id="XP_001470892.1">
    <property type="nucleotide sequence ID" value="XM_001470842.2"/>
</dbReference>
<comment type="subcellular location">
    <subcellularLocation>
        <location evidence="2">Nucleus</location>
    </subcellularLocation>
</comment>
<dbReference type="SMART" id="SM01246">
    <property type="entry name" value="Josephin"/>
    <property type="match status" value="1"/>
</dbReference>
<feature type="region of interest" description="Disordered" evidence="13">
    <location>
        <begin position="235"/>
        <end position="283"/>
    </location>
</feature>
<evidence type="ECO:0000256" key="9">
    <source>
        <dbReference type="ARBA" id="ARBA00023163"/>
    </source>
</evidence>
<dbReference type="InterPro" id="IPR001012">
    <property type="entry name" value="UBX_dom"/>
</dbReference>
<sequence length="401" mass="46420">MQPKKQVLIYWEKQGLDQLCGVHCINSLLQGPFFNEIELASIARELDDLEKQLMAAQGMDSKEYLSYLAQDSQNVADDGNYSIQVLQAALKKMGNLNIESVDSEINKGQDLSTEIGFICNSDHHWFSIRQVDGIWYNLNSTNRRAPEIISDFYLSAFLMSVKESGYNIFVVRGEYPSSSKELFPQVQNYQKWLTKEEVFQIHQQVSKDKNFKLNIGGTDQEMMDRALKESLDMYNKQNQGKGNMDEEYGDEDEDEEERKKKEEEEKNKFKAFQGQGISMQSNTNNQEHDQLNQYFSQFENHEDPELVFAIIMSLSTKFESRPSQGLVLQFRFPDGSKKDWTFASTQTIRDLYDFCKSIQQPNKEYKFKLSQNFPKVELNNLDITLEQASIANMTALIVTKI</sequence>
<dbReference type="PANTHER" id="PTHR14159:SF0">
    <property type="entry name" value="ATAXIN-3-RELATED"/>
    <property type="match status" value="1"/>
</dbReference>
<evidence type="ECO:0000256" key="13">
    <source>
        <dbReference type="SAM" id="MobiDB-lite"/>
    </source>
</evidence>
<keyword evidence="5" id="KW-0833">Ubl conjugation pathway</keyword>
<dbReference type="Pfam" id="PF00789">
    <property type="entry name" value="UBX"/>
    <property type="match status" value="1"/>
</dbReference>
<dbReference type="InterPro" id="IPR033865">
    <property type="entry name" value="Ataxin-3"/>
</dbReference>
<name>A4VDD6_TETTS</name>
<feature type="active site" description="Proton acceptor" evidence="11">
    <location>
        <position position="124"/>
    </location>
</feature>
<feature type="active site" description="Nucleophile" evidence="11">
    <location>
        <position position="20"/>
    </location>
</feature>
<dbReference type="SMART" id="SM00166">
    <property type="entry name" value="UBX"/>
    <property type="match status" value="1"/>
</dbReference>
<feature type="compositionally biased region" description="Acidic residues" evidence="13">
    <location>
        <begin position="245"/>
        <end position="256"/>
    </location>
</feature>
<keyword evidence="17" id="KW-1185">Reference proteome</keyword>
<protein>
    <recommendedName>
        <fullName evidence="3">ubiquitinyl hydrolase 1</fullName>
        <ecNumber evidence="3">3.4.19.12</ecNumber>
    </recommendedName>
</protein>
<evidence type="ECO:0000256" key="4">
    <source>
        <dbReference type="ARBA" id="ARBA00022670"/>
    </source>
</evidence>
<organism evidence="16 17">
    <name type="scientific">Tetrahymena thermophila (strain SB210)</name>
    <dbReference type="NCBI Taxonomy" id="312017"/>
    <lineage>
        <taxon>Eukaryota</taxon>
        <taxon>Sar</taxon>
        <taxon>Alveolata</taxon>
        <taxon>Ciliophora</taxon>
        <taxon>Intramacronucleata</taxon>
        <taxon>Oligohymenophorea</taxon>
        <taxon>Hymenostomatida</taxon>
        <taxon>Tetrahymenina</taxon>
        <taxon>Tetrahymenidae</taxon>
        <taxon>Tetrahymena</taxon>
    </lineage>
</organism>
<evidence type="ECO:0000313" key="16">
    <source>
        <dbReference type="EMBL" id="EDK31541.1"/>
    </source>
</evidence>
<keyword evidence="10" id="KW-0539">Nucleus</keyword>
<feature type="active site" evidence="12">
    <location>
        <position position="20"/>
    </location>
</feature>
<dbReference type="eggNOG" id="KOG2935">
    <property type="taxonomic scope" value="Eukaryota"/>
</dbReference>
<evidence type="ECO:0000256" key="12">
    <source>
        <dbReference type="PROSITE-ProRule" id="PRU00331"/>
    </source>
</evidence>
<dbReference type="KEGG" id="tet:TTHERM_00661699"/>
<feature type="domain" description="Josephin" evidence="15">
    <location>
        <begin position="7"/>
        <end position="186"/>
    </location>
</feature>
<dbReference type="Pfam" id="PF02099">
    <property type="entry name" value="Josephin"/>
    <property type="match status" value="1"/>
</dbReference>
<evidence type="ECO:0000256" key="10">
    <source>
        <dbReference type="ARBA" id="ARBA00023242"/>
    </source>
</evidence>
<evidence type="ECO:0000259" key="14">
    <source>
        <dbReference type="PROSITE" id="PS50033"/>
    </source>
</evidence>
<dbReference type="InterPro" id="IPR006155">
    <property type="entry name" value="Josephin"/>
</dbReference>
<dbReference type="Proteomes" id="UP000009168">
    <property type="component" value="Unassembled WGS sequence"/>
</dbReference>